<feature type="transmembrane region" description="Helical" evidence="7">
    <location>
        <begin position="110"/>
        <end position="132"/>
    </location>
</feature>
<dbReference type="EMBL" id="AP024686">
    <property type="protein sequence ID" value="BCX31489.1"/>
    <property type="molecule type" value="Genomic_DNA"/>
</dbReference>
<evidence type="ECO:0000256" key="7">
    <source>
        <dbReference type="SAM" id="Phobius"/>
    </source>
</evidence>
<reference evidence="9 10" key="1">
    <citation type="submission" date="2021-05" db="EMBL/GenBank/DDBJ databases">
        <title>Complete Genome Sequence of Latilactobacillus sp. Strain WDN19, a High D-Aspartate-producing Lactic Acid Bacterium Isolated from a Japanese Pickle.</title>
        <authorList>
            <person name="Kajitani K."/>
            <person name="Takahashi S."/>
        </authorList>
    </citation>
    <scope>NUCLEOTIDE SEQUENCE [LARGE SCALE GENOMIC DNA]</scope>
    <source>
        <strain evidence="9 10">WDN19</strain>
        <plasmid evidence="9 10">WDN19_con2</plasmid>
    </source>
</reference>
<keyword evidence="4 7" id="KW-0812">Transmembrane</keyword>
<dbReference type="CDD" id="cd01127">
    <property type="entry name" value="TrwB_TraG_TraD_VirD4"/>
    <property type="match status" value="2"/>
</dbReference>
<accession>A0ABN6GQ55</accession>
<geneLocation type="plasmid" evidence="9 10">
    <name>WDN19_con2</name>
</geneLocation>
<dbReference type="InterPro" id="IPR032689">
    <property type="entry name" value="TraG-D_C"/>
</dbReference>
<evidence type="ECO:0000256" key="6">
    <source>
        <dbReference type="ARBA" id="ARBA00023136"/>
    </source>
</evidence>
<name>A0ABN6GQ55_LATCU</name>
<dbReference type="Pfam" id="PF02534">
    <property type="entry name" value="T4SS-DNA_transf"/>
    <property type="match status" value="1"/>
</dbReference>
<evidence type="ECO:0000256" key="3">
    <source>
        <dbReference type="ARBA" id="ARBA00022475"/>
    </source>
</evidence>
<dbReference type="PANTHER" id="PTHR37937:SF1">
    <property type="entry name" value="CONJUGATIVE TRANSFER: DNA TRANSPORT"/>
    <property type="match status" value="1"/>
</dbReference>
<dbReference type="RefSeq" id="WP_035146378.1">
    <property type="nucleotide sequence ID" value="NZ_AP024686.1"/>
</dbReference>
<dbReference type="InterPro" id="IPR027417">
    <property type="entry name" value="P-loop_NTPase"/>
</dbReference>
<dbReference type="Gene3D" id="3.40.50.300">
    <property type="entry name" value="P-loop containing nucleotide triphosphate hydrolases"/>
    <property type="match status" value="1"/>
</dbReference>
<dbReference type="Pfam" id="PF12696">
    <property type="entry name" value="TraG-D_C"/>
    <property type="match status" value="1"/>
</dbReference>
<dbReference type="InterPro" id="IPR003688">
    <property type="entry name" value="TraG/VirD4"/>
</dbReference>
<feature type="domain" description="TraD/TraG TraM recognition site" evidence="8">
    <location>
        <begin position="581"/>
        <end position="698"/>
    </location>
</feature>
<evidence type="ECO:0000259" key="8">
    <source>
        <dbReference type="Pfam" id="PF12696"/>
    </source>
</evidence>
<evidence type="ECO:0000256" key="1">
    <source>
        <dbReference type="ARBA" id="ARBA00004651"/>
    </source>
</evidence>
<evidence type="ECO:0000256" key="5">
    <source>
        <dbReference type="ARBA" id="ARBA00022989"/>
    </source>
</evidence>
<evidence type="ECO:0000313" key="10">
    <source>
        <dbReference type="Proteomes" id="UP000825100"/>
    </source>
</evidence>
<sequence>MRKKTLKKRKTINFSLPKLKKSTNLRHNKLAHNYDIDGEDLIKPPSMSISKKIGSTILIALPIFFLILYVINGIVILFKNIYVNVFRDQPIVLKKLFSGFTLEKISLPNWLVVLVAVTALIIAVVVMIELIFKTKKITYGQKGDSRLATNKEIEAQFKGIPDAGIPFSGYGGIPVSHCERALTQLTSGTGTYFIEDGTFNSCVVGTSRSGKGQTTVLAMLENISRAEKQCSLVTGDPKGELYAAAEEPLTARGYDVYAYNLINPIRGMGDDPLGLIKKYYRQGNTEYALQLINTLTFTLYNDPKAGENSFFNTSAAKVVNALILTLLKDAESSGEWEKVTMNNVAELLTSVAQVKYVKDPDNPFNEVNALDEYFKSLPANDLAAKQYAGANFSGEKAKGSILATVAEKLTPFTMPSIAKMTSRSSFDLKSVGFQKYIDFKVSGDLINQTLLLKFINGKTGELIGTINAAIGANGFIEVNHDFKLHDQDILQIIAPNETKAVYQLTIENKPKHYHVDLKVLDSEFNIEKIEVAYSERPIALFLMLPDYDPSNHVLASIFISQLYTELSYQCSRTIGNKCYRRIHYVLDEFGNLPAIANMDQILTVTNGRNMLWHLFVQAYSQIYNKYGKEAGETIKQNCQTRILIFTTDDATIEEFSKNVGSRTVEGINVDLSSSKLNKTQHASAESERILTYERLSQMLEGEMCVLRPLHRRNLKGRKIRPYPIFNKGKNTMPYAYQFLTKYGFDPGRDVNTLQFDSPNAKLDLAELRTDFSKFIVDSDARSEYLRVQSNFPN</sequence>
<evidence type="ECO:0000313" key="9">
    <source>
        <dbReference type="EMBL" id="BCX31489.1"/>
    </source>
</evidence>
<proteinExistence type="inferred from homology"/>
<dbReference type="NCBIfam" id="NF045973">
    <property type="entry name" value="conju_CD1115"/>
    <property type="match status" value="1"/>
</dbReference>
<keyword evidence="9" id="KW-0614">Plasmid</keyword>
<keyword evidence="10" id="KW-1185">Reference proteome</keyword>
<comment type="subcellular location">
    <subcellularLocation>
        <location evidence="1">Cell membrane</location>
        <topology evidence="1">Multi-pass membrane protein</topology>
    </subcellularLocation>
</comment>
<dbReference type="PANTHER" id="PTHR37937">
    <property type="entry name" value="CONJUGATIVE TRANSFER: DNA TRANSPORT"/>
    <property type="match status" value="1"/>
</dbReference>
<keyword evidence="5 7" id="KW-1133">Transmembrane helix</keyword>
<protein>
    <submittedName>
        <fullName evidence="9">Type IV secretory protein</fullName>
    </submittedName>
</protein>
<evidence type="ECO:0000256" key="2">
    <source>
        <dbReference type="ARBA" id="ARBA00008806"/>
    </source>
</evidence>
<dbReference type="Proteomes" id="UP000825100">
    <property type="component" value="Plasmid WDN19_con2"/>
</dbReference>
<gene>
    <name evidence="9" type="ORF">LTWDN19_20560</name>
</gene>
<keyword evidence="6 7" id="KW-0472">Membrane</keyword>
<organism evidence="9 10">
    <name type="scientific">Latilactobacillus curvatus</name>
    <name type="common">Lactobacillus curvatus</name>
    <dbReference type="NCBI Taxonomy" id="28038"/>
    <lineage>
        <taxon>Bacteria</taxon>
        <taxon>Bacillati</taxon>
        <taxon>Bacillota</taxon>
        <taxon>Bacilli</taxon>
        <taxon>Lactobacillales</taxon>
        <taxon>Lactobacillaceae</taxon>
        <taxon>Latilactobacillus</taxon>
    </lineage>
</organism>
<keyword evidence="3" id="KW-1003">Cell membrane</keyword>
<feature type="transmembrane region" description="Helical" evidence="7">
    <location>
        <begin position="57"/>
        <end position="78"/>
    </location>
</feature>
<dbReference type="InterPro" id="IPR051539">
    <property type="entry name" value="T4SS-coupling_protein"/>
</dbReference>
<comment type="similarity">
    <text evidence="2">Belongs to the VirD4/TraG family.</text>
</comment>
<dbReference type="SUPFAM" id="SSF52540">
    <property type="entry name" value="P-loop containing nucleoside triphosphate hydrolases"/>
    <property type="match status" value="2"/>
</dbReference>
<evidence type="ECO:0000256" key="4">
    <source>
        <dbReference type="ARBA" id="ARBA00022692"/>
    </source>
</evidence>